<dbReference type="EMBL" id="BSNG01000001">
    <property type="protein sequence ID" value="GLQ08259.1"/>
    <property type="molecule type" value="Genomic_DNA"/>
</dbReference>
<dbReference type="SUPFAM" id="SSF48317">
    <property type="entry name" value="Acid phosphatase/Vanadium-dependent haloperoxidase"/>
    <property type="match status" value="1"/>
</dbReference>
<dbReference type="Gene3D" id="1.20.144.10">
    <property type="entry name" value="Phosphatidic acid phosphatase type 2/haloperoxidase"/>
    <property type="match status" value="1"/>
</dbReference>
<dbReference type="InterPro" id="IPR011050">
    <property type="entry name" value="Pectin_lyase_fold/virulence"/>
</dbReference>
<reference evidence="4" key="2">
    <citation type="submission" date="2023-01" db="EMBL/GenBank/DDBJ databases">
        <title>Draft genome sequence of Devosia yakushimensis strain NBRC 103855.</title>
        <authorList>
            <person name="Sun Q."/>
            <person name="Mori K."/>
        </authorList>
    </citation>
    <scope>NUCLEOTIDE SEQUENCE</scope>
    <source>
        <strain evidence="4">NBRC 103855</strain>
    </source>
</reference>
<feature type="chain" id="PRO_5045748590" evidence="2">
    <location>
        <begin position="23"/>
        <end position="638"/>
    </location>
</feature>
<keyword evidence="5" id="KW-1185">Reference proteome</keyword>
<feature type="signal peptide" evidence="2">
    <location>
        <begin position="1"/>
        <end position="22"/>
    </location>
</feature>
<name>A0ABQ5UAJ5_9HYPH</name>
<evidence type="ECO:0000313" key="5">
    <source>
        <dbReference type="Proteomes" id="UP001161406"/>
    </source>
</evidence>
<evidence type="ECO:0000313" key="4">
    <source>
        <dbReference type="EMBL" id="GLQ08259.1"/>
    </source>
</evidence>
<evidence type="ECO:0000256" key="2">
    <source>
        <dbReference type="SAM" id="SignalP"/>
    </source>
</evidence>
<dbReference type="RefSeq" id="WP_284387082.1">
    <property type="nucleotide sequence ID" value="NZ_BSNG01000001.1"/>
</dbReference>
<protein>
    <submittedName>
        <fullName evidence="4">Phospholipid phosphatase</fullName>
    </submittedName>
</protein>
<keyword evidence="1 2" id="KW-0732">Signal</keyword>
<dbReference type="Pfam" id="PF12951">
    <property type="entry name" value="PATR"/>
    <property type="match status" value="1"/>
</dbReference>
<gene>
    <name evidence="4" type="ORF">GCM10007913_01910</name>
</gene>
<dbReference type="CDD" id="cd03397">
    <property type="entry name" value="PAP2_acid_phosphatase"/>
    <property type="match status" value="1"/>
</dbReference>
<organism evidence="4 5">
    <name type="scientific">Devosia yakushimensis</name>
    <dbReference type="NCBI Taxonomy" id="470028"/>
    <lineage>
        <taxon>Bacteria</taxon>
        <taxon>Pseudomonadati</taxon>
        <taxon>Pseudomonadota</taxon>
        <taxon>Alphaproteobacteria</taxon>
        <taxon>Hyphomicrobiales</taxon>
        <taxon>Devosiaceae</taxon>
        <taxon>Devosia</taxon>
    </lineage>
</organism>
<reference evidence="4" key="1">
    <citation type="journal article" date="2014" name="Int. J. Syst. Evol. Microbiol.">
        <title>Complete genome of a new Firmicutes species belonging to the dominant human colonic microbiota ('Ruminococcus bicirculans') reveals two chromosomes and a selective capacity to utilize plant glucans.</title>
        <authorList>
            <consortium name="NISC Comparative Sequencing Program"/>
            <person name="Wegmann U."/>
            <person name="Louis P."/>
            <person name="Goesmann A."/>
            <person name="Henrissat B."/>
            <person name="Duncan S.H."/>
            <person name="Flint H.J."/>
        </authorList>
    </citation>
    <scope>NUCLEOTIDE SEQUENCE</scope>
    <source>
        <strain evidence="4">NBRC 103855</strain>
    </source>
</reference>
<evidence type="ECO:0000259" key="3">
    <source>
        <dbReference type="SMART" id="SM00014"/>
    </source>
</evidence>
<dbReference type="InterPro" id="IPR036938">
    <property type="entry name" value="PAP2/HPO_sf"/>
</dbReference>
<dbReference type="Pfam" id="PF01569">
    <property type="entry name" value="PAP2"/>
    <property type="match status" value="1"/>
</dbReference>
<feature type="domain" description="Phosphatidic acid phosphatase type 2/haloperoxidase" evidence="3">
    <location>
        <begin position="214"/>
        <end position="332"/>
    </location>
</feature>
<proteinExistence type="predicted"/>
<dbReference type="NCBIfam" id="TIGR02601">
    <property type="entry name" value="autotrns_rpt"/>
    <property type="match status" value="1"/>
</dbReference>
<dbReference type="Proteomes" id="UP001161406">
    <property type="component" value="Unassembled WGS sequence"/>
</dbReference>
<dbReference type="SUPFAM" id="SSF51126">
    <property type="entry name" value="Pectin lyase-like"/>
    <property type="match status" value="1"/>
</dbReference>
<comment type="caution">
    <text evidence="4">The sequence shown here is derived from an EMBL/GenBank/DDBJ whole genome shotgun (WGS) entry which is preliminary data.</text>
</comment>
<dbReference type="InterPro" id="IPR001011">
    <property type="entry name" value="Acid_Pase_classA_bac"/>
</dbReference>
<sequence>MLLRNLGLSTALGLLLTSGAFAYDLPARPTGLGFADEAPIAADVPAYVDFGATNQRGQACMSDVDGNAGVRLLAGFLDVWTPSTPFVDADVEAAAEGDCAAVAKADWDGVPGSDTDGAVVDATTHKANIDYVIEITRLRTQSEAVQAYLDDRRGKNVSMMDGLGPLSDAWRAGAWQSSTISYVPADADAVKYDDNGNNRGVGSLVDGEEANGDLGLAVDLIVAASADGSTEPAKRYFKYARPWRWAMDVSVLPTLEPAKSGSPGTDGGFPSGHTAEAWRDGLALAYLVPERYQEILTRSVEMGDSRILAGMHSPLDVIGGRMLGTAVVVYNFNRPENAQLKQDAYAQAQGWLMRQTGAATPAALFAAAHAAPVAEDRFADPAANLAYVASRTSYGFAPVSDSAAPVVVPKGAEVLLETRLPYLSAEQRRVVLKTTAWPAGYPVMNDAEGFGRLDYIKAADGYGAFDGDVVVTMDGALGGFNASDSWRNDIAGKGMLTKQGSGSLTLAGNNSYAGGTVIEAGRLTADNSAALGSGDVYVAGGTLATGQDGVVLKGNYTQLEGATLLVIAATTDSAALVVEGNIVIEGGTLDVQGPATAGAVLQIVSGQSVTGRFTQVLVNGQPAEASYTGTAVNVTVGG</sequence>
<accession>A0ABQ5UAJ5</accession>
<evidence type="ECO:0000256" key="1">
    <source>
        <dbReference type="ARBA" id="ARBA00022729"/>
    </source>
</evidence>
<dbReference type="InterPro" id="IPR013425">
    <property type="entry name" value="Autotrns_rpt"/>
</dbReference>
<dbReference type="SMART" id="SM00014">
    <property type="entry name" value="acidPPc"/>
    <property type="match status" value="1"/>
</dbReference>
<dbReference type="InterPro" id="IPR000326">
    <property type="entry name" value="PAP2/HPO"/>
</dbReference>